<dbReference type="InterPro" id="IPR031157">
    <property type="entry name" value="G_TR_CS"/>
</dbReference>
<comment type="function">
    <text evidence="7">Translation factor necessary for the incorporation of selenocysteine into proteins. It probably replaces EF-Tu for the insertion of selenocysteine directed by the UGA codon. SelB binds GTP and GDP.</text>
</comment>
<reference evidence="13 14" key="1">
    <citation type="journal article" date="2020" name="Cell Host Microbe">
        <title>Functional and Genomic Variation between Human-Derived Isolates of Lachnospiraceae Reveals Inter- and Intra-Species Diversity.</title>
        <authorList>
            <person name="Sorbara M.T."/>
            <person name="Littmann E.R."/>
            <person name="Fontana E."/>
            <person name="Moody T.U."/>
            <person name="Kohout C.E."/>
            <person name="Gjonbalaj M."/>
            <person name="Eaton V."/>
            <person name="Seok R."/>
            <person name="Leiner I.M."/>
            <person name="Pamer E.G."/>
        </authorList>
    </citation>
    <scope>NUCLEOTIDE SEQUENCE [LARGE SCALE GENOMIC DNA]</scope>
    <source>
        <strain evidence="12 13">MSK.17.11</strain>
        <strain evidence="11 14">MSK.17.38</strain>
    </source>
</reference>
<comment type="caution">
    <text evidence="12">The sequence shown here is derived from an EMBL/GenBank/DDBJ whole genome shotgun (WGS) entry which is preliminary data.</text>
</comment>
<dbReference type="SUPFAM" id="SSF50447">
    <property type="entry name" value="Translation proteins"/>
    <property type="match status" value="1"/>
</dbReference>
<evidence type="ECO:0000259" key="10">
    <source>
        <dbReference type="PROSITE" id="PS51722"/>
    </source>
</evidence>
<dbReference type="Proteomes" id="UP000528555">
    <property type="component" value="Unassembled WGS sequence"/>
</dbReference>
<sequence>MKNIIIGTAGHIDHGKTTLIKALTGRNTDRWEEEQRRGITIDLGFTYFDLPGGDRAGIIDVPGHEKLINNMVAGVVGMDLVLLVIAADEGIMPQTREHMDILGLLGIEKSIIVLNKCDLVDEEWLELVEEEVREELEGTFLEQAPVVKVSAATGEGLDHLIDVIGKMTSDEVAAKDVHTIPRLPVDRVFSLSGFGTIITGTLVSGTIAKEDTLELYPIGRECKIRSIQVHGQDQQKCYAGQRVAINLSNIKKKEISRGCVLAPPNSMKNTDLLDVKLNVLESSMRILTNHTRLHLFTGTSEILCRAVLLDKEEIGPGESGFVQLRLEEEIAVRRGDKFVVRFYSPMETIGGGMILEPNPRIKKRFQQDVIEELRQKESGSSADIIEMHAKQYADTLITTAELAKLTALSAQEISEDIEELEEKGIVQVFPMRKDTYIWHADSERAAKETLTEALMAYEAKYPYRYGMKKAEIQMTYFQKMKPNVFDRIVDRLVEAGTVKRVDEFLCTPLYEVRKDAVYEKVSGLLLGKFADARYDFVRYSEIEGKGTEQGIMDDILNILIQECQVVKVTDDMYTLAEYMQEAREKIEAKLKEDPVITIAQVRDMFGTSRKSAKPILEYMDSIKVTKKTGAESERVIYS</sequence>
<accession>A0A850HIS2</accession>
<dbReference type="InterPro" id="IPR004535">
    <property type="entry name" value="Transl_elong_SelB"/>
</dbReference>
<dbReference type="SUPFAM" id="SSF52540">
    <property type="entry name" value="P-loop containing nucleoside triphosphate hydrolases"/>
    <property type="match status" value="1"/>
</dbReference>
<gene>
    <name evidence="12" type="primary">selB</name>
    <name evidence="12" type="ORF">G5A66_06590</name>
    <name evidence="11" type="ORF">G5A75_06610</name>
</gene>
<dbReference type="Pfam" id="PF03144">
    <property type="entry name" value="GTP_EFTU_D2"/>
    <property type="match status" value="1"/>
</dbReference>
<evidence type="ECO:0000256" key="8">
    <source>
        <dbReference type="ARBA" id="ARBA00031615"/>
    </source>
</evidence>
<dbReference type="Gene3D" id="1.10.10.10">
    <property type="entry name" value="Winged helix-like DNA-binding domain superfamily/Winged helix DNA-binding domain"/>
    <property type="match status" value="1"/>
</dbReference>
<keyword evidence="13" id="KW-1185">Reference proteome</keyword>
<dbReference type="GO" id="GO:0003723">
    <property type="term" value="F:RNA binding"/>
    <property type="evidence" value="ECO:0007669"/>
    <property type="project" value="InterPro"/>
</dbReference>
<keyword evidence="12" id="KW-0251">Elongation factor</keyword>
<keyword evidence="3" id="KW-0963">Cytoplasm</keyword>
<dbReference type="Gene3D" id="2.40.30.10">
    <property type="entry name" value="Translation factors"/>
    <property type="match status" value="1"/>
</dbReference>
<dbReference type="InterPro" id="IPR050055">
    <property type="entry name" value="EF-Tu_GTPase"/>
</dbReference>
<proteinExistence type="predicted"/>
<dbReference type="GO" id="GO:0005737">
    <property type="term" value="C:cytoplasm"/>
    <property type="evidence" value="ECO:0007669"/>
    <property type="project" value="UniProtKB-SubCell"/>
</dbReference>
<dbReference type="InterPro" id="IPR009000">
    <property type="entry name" value="Transl_B-barrel_sf"/>
</dbReference>
<protein>
    <recommendedName>
        <fullName evidence="2">Selenocysteine-specific elongation factor</fullName>
    </recommendedName>
    <alternativeName>
        <fullName evidence="8">SelB translation factor</fullName>
    </alternativeName>
</protein>
<keyword evidence="6" id="KW-0342">GTP-binding</keyword>
<dbReference type="PROSITE" id="PS00301">
    <property type="entry name" value="G_TR_1"/>
    <property type="match status" value="1"/>
</dbReference>
<dbReference type="AlphaFoldDB" id="A0A850HIS2"/>
<dbReference type="InterPro" id="IPR036390">
    <property type="entry name" value="WH_DNA-bd_sf"/>
</dbReference>
<dbReference type="PANTHER" id="PTHR43721:SF11">
    <property type="entry name" value="SELENOCYSTEINE-SPECIFIC ELONGATION FACTOR"/>
    <property type="match status" value="1"/>
</dbReference>
<dbReference type="CDD" id="cd04171">
    <property type="entry name" value="SelB"/>
    <property type="match status" value="1"/>
</dbReference>
<dbReference type="PANTHER" id="PTHR43721">
    <property type="entry name" value="ELONGATION FACTOR TU-RELATED"/>
    <property type="match status" value="1"/>
</dbReference>
<evidence type="ECO:0000313" key="14">
    <source>
        <dbReference type="Proteomes" id="UP000701680"/>
    </source>
</evidence>
<dbReference type="GO" id="GO:0001514">
    <property type="term" value="P:selenocysteine incorporation"/>
    <property type="evidence" value="ECO:0007669"/>
    <property type="project" value="InterPro"/>
</dbReference>
<evidence type="ECO:0000256" key="3">
    <source>
        <dbReference type="ARBA" id="ARBA00022490"/>
    </source>
</evidence>
<dbReference type="InterPro" id="IPR057335">
    <property type="entry name" value="Beta-barrel_SelB"/>
</dbReference>
<dbReference type="InterPro" id="IPR036388">
    <property type="entry name" value="WH-like_DNA-bd_sf"/>
</dbReference>
<dbReference type="EMBL" id="JAAITX010000003">
    <property type="protein sequence ID" value="NVH58320.1"/>
    <property type="molecule type" value="Genomic_DNA"/>
</dbReference>
<evidence type="ECO:0000313" key="12">
    <source>
        <dbReference type="EMBL" id="NVH58320.1"/>
    </source>
</evidence>
<evidence type="ECO:0000256" key="4">
    <source>
        <dbReference type="ARBA" id="ARBA00022741"/>
    </source>
</evidence>
<dbReference type="Pfam" id="PF25461">
    <property type="entry name" value="Beta-barrel_SelB"/>
    <property type="match status" value="1"/>
</dbReference>
<dbReference type="EMBL" id="JAAIUO010000003">
    <property type="protein sequence ID" value="NSK14546.1"/>
    <property type="molecule type" value="Genomic_DNA"/>
</dbReference>
<reference evidence="12" key="2">
    <citation type="submission" date="2020-02" db="EMBL/GenBank/DDBJ databases">
        <authorList>
            <person name="Littmann E."/>
            <person name="Sorbara M."/>
        </authorList>
    </citation>
    <scope>NUCLEOTIDE SEQUENCE</scope>
    <source>
        <strain evidence="12">MSK.17.11</strain>
        <strain evidence="11">MSK.17.38</strain>
    </source>
</reference>
<dbReference type="InterPro" id="IPR004161">
    <property type="entry name" value="EFTu-like_2"/>
</dbReference>
<dbReference type="Pfam" id="PF09107">
    <property type="entry name" value="WHD_3rd_SelB"/>
    <property type="match status" value="1"/>
</dbReference>
<evidence type="ECO:0000313" key="13">
    <source>
        <dbReference type="Proteomes" id="UP000528555"/>
    </source>
</evidence>
<dbReference type="NCBIfam" id="TIGR00475">
    <property type="entry name" value="selB"/>
    <property type="match status" value="1"/>
</dbReference>
<evidence type="ECO:0000256" key="6">
    <source>
        <dbReference type="ARBA" id="ARBA00023134"/>
    </source>
</evidence>
<dbReference type="InterPro" id="IPR027417">
    <property type="entry name" value="P-loop_NTPase"/>
</dbReference>
<dbReference type="GO" id="GO:0005525">
    <property type="term" value="F:GTP binding"/>
    <property type="evidence" value="ECO:0007669"/>
    <property type="project" value="UniProtKB-KW"/>
</dbReference>
<organism evidence="12 13">
    <name type="scientific">Dorea phocaeensis</name>
    <dbReference type="NCBI Taxonomy" id="2040291"/>
    <lineage>
        <taxon>Bacteria</taxon>
        <taxon>Bacillati</taxon>
        <taxon>Bacillota</taxon>
        <taxon>Clostridia</taxon>
        <taxon>Lachnospirales</taxon>
        <taxon>Lachnospiraceae</taxon>
        <taxon>Dorea</taxon>
    </lineage>
</organism>
<dbReference type="CDD" id="cd03696">
    <property type="entry name" value="SelB_II"/>
    <property type="match status" value="1"/>
</dbReference>
<evidence type="ECO:0000256" key="1">
    <source>
        <dbReference type="ARBA" id="ARBA00004496"/>
    </source>
</evidence>
<dbReference type="Proteomes" id="UP000701680">
    <property type="component" value="Unassembled WGS sequence"/>
</dbReference>
<dbReference type="SUPFAM" id="SSF50465">
    <property type="entry name" value="EF-Tu/eEF-1alpha/eIF2-gamma C-terminal domain"/>
    <property type="match status" value="1"/>
</dbReference>
<dbReference type="InterPro" id="IPR005225">
    <property type="entry name" value="Small_GTP-bd"/>
</dbReference>
<feature type="domain" description="Tr-type G" evidence="10">
    <location>
        <begin position="1"/>
        <end position="172"/>
    </location>
</feature>
<dbReference type="SUPFAM" id="SSF46785">
    <property type="entry name" value="Winged helix' DNA-binding domain"/>
    <property type="match status" value="2"/>
</dbReference>
<dbReference type="Gene3D" id="3.40.50.300">
    <property type="entry name" value="P-loop containing nucleotide triphosphate hydrolases"/>
    <property type="match status" value="1"/>
</dbReference>
<evidence type="ECO:0000256" key="7">
    <source>
        <dbReference type="ARBA" id="ARBA00025526"/>
    </source>
</evidence>
<dbReference type="Pfam" id="PF00009">
    <property type="entry name" value="GTP_EFTU"/>
    <property type="match status" value="1"/>
</dbReference>
<dbReference type="NCBIfam" id="TIGR00231">
    <property type="entry name" value="small_GTP"/>
    <property type="match status" value="1"/>
</dbReference>
<dbReference type="FunFam" id="3.40.50.300:FF:001064">
    <property type="entry name" value="Selenocysteine-specific translation elongation factor"/>
    <property type="match status" value="1"/>
</dbReference>
<dbReference type="InterPro" id="IPR000795">
    <property type="entry name" value="T_Tr_GTP-bd_dom"/>
</dbReference>
<dbReference type="InterPro" id="IPR009001">
    <property type="entry name" value="Transl_elong_EF1A/Init_IF2_C"/>
</dbReference>
<evidence type="ECO:0000256" key="2">
    <source>
        <dbReference type="ARBA" id="ARBA00015953"/>
    </source>
</evidence>
<name>A0A850HIS2_9FIRM</name>
<comment type="subcellular location">
    <subcellularLocation>
        <location evidence="1">Cytoplasm</location>
    </subcellularLocation>
</comment>
<keyword evidence="9" id="KW-0175">Coiled coil</keyword>
<evidence type="ECO:0000256" key="9">
    <source>
        <dbReference type="SAM" id="Coils"/>
    </source>
</evidence>
<evidence type="ECO:0000313" key="11">
    <source>
        <dbReference type="EMBL" id="NSK14546.1"/>
    </source>
</evidence>
<dbReference type="GO" id="GO:0003746">
    <property type="term" value="F:translation elongation factor activity"/>
    <property type="evidence" value="ECO:0007669"/>
    <property type="project" value="UniProtKB-KW"/>
</dbReference>
<keyword evidence="4" id="KW-0547">Nucleotide-binding</keyword>
<dbReference type="GO" id="GO:0003924">
    <property type="term" value="F:GTPase activity"/>
    <property type="evidence" value="ECO:0007669"/>
    <property type="project" value="InterPro"/>
</dbReference>
<feature type="coiled-coil region" evidence="9">
    <location>
        <begin position="403"/>
        <end position="460"/>
    </location>
</feature>
<dbReference type="InterPro" id="IPR015191">
    <property type="entry name" value="SelB_WHD4"/>
</dbReference>
<keyword evidence="5" id="KW-0648">Protein biosynthesis</keyword>
<dbReference type="PROSITE" id="PS51722">
    <property type="entry name" value="G_TR_2"/>
    <property type="match status" value="1"/>
</dbReference>
<dbReference type="RefSeq" id="WP_173814605.1">
    <property type="nucleotide sequence ID" value="NZ_JAAITX010000003.1"/>
</dbReference>
<dbReference type="Pfam" id="PF09106">
    <property type="entry name" value="WHD_2nd_SelB"/>
    <property type="match status" value="1"/>
</dbReference>
<dbReference type="CDD" id="cd15491">
    <property type="entry name" value="selB_III"/>
    <property type="match status" value="1"/>
</dbReference>
<dbReference type="Gene3D" id="1.10.10.2770">
    <property type="match status" value="1"/>
</dbReference>
<dbReference type="PRINTS" id="PR00315">
    <property type="entry name" value="ELONGATNFCT"/>
</dbReference>
<evidence type="ECO:0000256" key="5">
    <source>
        <dbReference type="ARBA" id="ARBA00022917"/>
    </source>
</evidence>
<dbReference type="InterPro" id="IPR015190">
    <property type="entry name" value="Elong_fac_SelB-wing-hlx_typ-2"/>
</dbReference>